<accession>A0A4Z0A265</accession>
<evidence type="ECO:0000313" key="2">
    <source>
        <dbReference type="EMBL" id="TFY79959.1"/>
    </source>
</evidence>
<dbReference type="STRING" id="135208.A0A4Z0A265"/>
<name>A0A4Z0A265_9AGAM</name>
<organism evidence="2 3">
    <name type="scientific">Hericium alpestre</name>
    <dbReference type="NCBI Taxonomy" id="135208"/>
    <lineage>
        <taxon>Eukaryota</taxon>
        <taxon>Fungi</taxon>
        <taxon>Dikarya</taxon>
        <taxon>Basidiomycota</taxon>
        <taxon>Agaricomycotina</taxon>
        <taxon>Agaricomycetes</taxon>
        <taxon>Russulales</taxon>
        <taxon>Hericiaceae</taxon>
        <taxon>Hericium</taxon>
    </lineage>
</organism>
<evidence type="ECO:0000313" key="3">
    <source>
        <dbReference type="Proteomes" id="UP000298061"/>
    </source>
</evidence>
<feature type="compositionally biased region" description="Gly residues" evidence="1">
    <location>
        <begin position="345"/>
        <end position="356"/>
    </location>
</feature>
<gene>
    <name evidence="2" type="ORF">EWM64_g4053</name>
</gene>
<dbReference type="Proteomes" id="UP000298061">
    <property type="component" value="Unassembled WGS sequence"/>
</dbReference>
<sequence>MNRLSSGAGPLGVGMHEARHWHRRAYGGIGDITRMLPSEIGHAAGYEAYRSWIHRSPTFQIFDGDLERQKEALISLAIAEAAHLWEATGRGYDQYALQTASETAAATASLIFSQTVDLQMLGNDYYRARNATYPNAGDAHTRRAPQGDDEIVRVDGAETTFGDGPQPPTKKGDDEVVRVDGAETTYGDGPQPPTKKSKTHHALGAVNRALDKVSANIAREQEKKRGPSTVVEIGLNAAGKASNNPHASGAEYQGPNVLTTGSLQTQNKKTTISAVVKPALNDQKAKLLTHKTGVTCSPSMQAGASNVSEAAEQRDHLGEFMAQVRAGYPRWYQPPYRDGQDRGENSGGGRGEGSGQGDKAPQNTEDVRVVFWTEHRSRPRIVRACVGMGELRLADYPALMDYLGLDAETQWDWWLEGPQTWRSNMVVTDGFYVSLAMRTILGRVQLRNHDDGGRFQGVVGLMNFGEEVDRLRDGMYGIELEQDVEYIPDLDNAGQLCYDLS</sequence>
<feature type="region of interest" description="Disordered" evidence="1">
    <location>
        <begin position="240"/>
        <end position="264"/>
    </location>
</feature>
<dbReference type="AlphaFoldDB" id="A0A4Z0A265"/>
<reference evidence="2 3" key="1">
    <citation type="submission" date="2019-02" db="EMBL/GenBank/DDBJ databases">
        <title>Genome sequencing of the rare red list fungi Hericium alpestre (H. flagellum).</title>
        <authorList>
            <person name="Buettner E."/>
            <person name="Kellner H."/>
        </authorList>
    </citation>
    <scope>NUCLEOTIDE SEQUENCE [LARGE SCALE GENOMIC DNA]</scope>
    <source>
        <strain evidence="2 3">DSM 108284</strain>
    </source>
</reference>
<protein>
    <submittedName>
        <fullName evidence="2">Uncharacterized protein</fullName>
    </submittedName>
</protein>
<evidence type="ECO:0000256" key="1">
    <source>
        <dbReference type="SAM" id="MobiDB-lite"/>
    </source>
</evidence>
<proteinExistence type="predicted"/>
<dbReference type="EMBL" id="SFCI01000412">
    <property type="protein sequence ID" value="TFY79959.1"/>
    <property type="molecule type" value="Genomic_DNA"/>
</dbReference>
<comment type="caution">
    <text evidence="2">The sequence shown here is derived from an EMBL/GenBank/DDBJ whole genome shotgun (WGS) entry which is preliminary data.</text>
</comment>
<feature type="region of interest" description="Disordered" evidence="1">
    <location>
        <begin position="331"/>
        <end position="364"/>
    </location>
</feature>
<keyword evidence="3" id="KW-1185">Reference proteome</keyword>
<dbReference type="OrthoDB" id="2802356at2759"/>